<accession>A0A9N8E8K9</accession>
<name>A0A9N8E8K9_9STRA</name>
<protein>
    <submittedName>
        <fullName evidence="2">Uncharacterized protein</fullName>
    </submittedName>
</protein>
<proteinExistence type="predicted"/>
<feature type="region of interest" description="Disordered" evidence="1">
    <location>
        <begin position="49"/>
        <end position="120"/>
    </location>
</feature>
<evidence type="ECO:0000313" key="3">
    <source>
        <dbReference type="Proteomes" id="UP001153069"/>
    </source>
</evidence>
<gene>
    <name evidence="2" type="ORF">SEMRO_802_G204681.1</name>
</gene>
<reference evidence="2" key="1">
    <citation type="submission" date="2020-06" db="EMBL/GenBank/DDBJ databases">
        <authorList>
            <consortium name="Plant Systems Biology data submission"/>
        </authorList>
    </citation>
    <scope>NUCLEOTIDE SEQUENCE</scope>
    <source>
        <strain evidence="2">D6</strain>
    </source>
</reference>
<dbReference type="Proteomes" id="UP001153069">
    <property type="component" value="Unassembled WGS sequence"/>
</dbReference>
<organism evidence="2 3">
    <name type="scientific">Seminavis robusta</name>
    <dbReference type="NCBI Taxonomy" id="568900"/>
    <lineage>
        <taxon>Eukaryota</taxon>
        <taxon>Sar</taxon>
        <taxon>Stramenopiles</taxon>
        <taxon>Ochrophyta</taxon>
        <taxon>Bacillariophyta</taxon>
        <taxon>Bacillariophyceae</taxon>
        <taxon>Bacillariophycidae</taxon>
        <taxon>Naviculales</taxon>
        <taxon>Naviculaceae</taxon>
        <taxon>Seminavis</taxon>
    </lineage>
</organism>
<comment type="caution">
    <text evidence="2">The sequence shown here is derived from an EMBL/GenBank/DDBJ whole genome shotgun (WGS) entry which is preliminary data.</text>
</comment>
<dbReference type="AlphaFoldDB" id="A0A9N8E8K9"/>
<evidence type="ECO:0000256" key="1">
    <source>
        <dbReference type="SAM" id="MobiDB-lite"/>
    </source>
</evidence>
<dbReference type="EMBL" id="CAICTM010000801">
    <property type="protein sequence ID" value="CAB9516726.1"/>
    <property type="molecule type" value="Genomic_DNA"/>
</dbReference>
<sequence>MQLKPAILTTLFSQNRQSSLILFSSCLESFERTLQTSDFTMSSNSCRLAHHRQRESAPAQRATTHGHSKEEPSLKDLWSAATKRSSRTRQPHGPSLVARSSSSSSMERLQLRPNQQRQTRSVVDIIDNALEVLDEQR</sequence>
<keyword evidence="3" id="KW-1185">Reference proteome</keyword>
<evidence type="ECO:0000313" key="2">
    <source>
        <dbReference type="EMBL" id="CAB9516726.1"/>
    </source>
</evidence>